<dbReference type="Proteomes" id="UP000735302">
    <property type="component" value="Unassembled WGS sequence"/>
</dbReference>
<gene>
    <name evidence="2" type="ORF">PoB_003296500</name>
</gene>
<sequence length="113" mass="13310">MPENKTETTLGKMKTRIKAAVRTRWIKYHPFFSAYDQYHTLNRVKQTTIFWLRTGHNRLRKHMYTKLKIGETPICQRGQGLQSPEHNLRDLSKPSHPQAPVLARAHHPDRKSV</sequence>
<name>A0AAV4AE67_9GAST</name>
<evidence type="ECO:0000256" key="1">
    <source>
        <dbReference type="SAM" id="MobiDB-lite"/>
    </source>
</evidence>
<feature type="compositionally biased region" description="Basic residues" evidence="1">
    <location>
        <begin position="104"/>
        <end position="113"/>
    </location>
</feature>
<proteinExistence type="predicted"/>
<feature type="region of interest" description="Disordered" evidence="1">
    <location>
        <begin position="76"/>
        <end position="113"/>
    </location>
</feature>
<evidence type="ECO:0000313" key="3">
    <source>
        <dbReference type="Proteomes" id="UP000735302"/>
    </source>
</evidence>
<comment type="caution">
    <text evidence="2">The sequence shown here is derived from an EMBL/GenBank/DDBJ whole genome shotgun (WGS) entry which is preliminary data.</text>
</comment>
<dbReference type="EMBL" id="BLXT01003774">
    <property type="protein sequence ID" value="GFO06460.1"/>
    <property type="molecule type" value="Genomic_DNA"/>
</dbReference>
<protein>
    <submittedName>
        <fullName evidence="2">Uncharacterized protein</fullName>
    </submittedName>
</protein>
<organism evidence="2 3">
    <name type="scientific">Plakobranchus ocellatus</name>
    <dbReference type="NCBI Taxonomy" id="259542"/>
    <lineage>
        <taxon>Eukaryota</taxon>
        <taxon>Metazoa</taxon>
        <taxon>Spiralia</taxon>
        <taxon>Lophotrochozoa</taxon>
        <taxon>Mollusca</taxon>
        <taxon>Gastropoda</taxon>
        <taxon>Heterobranchia</taxon>
        <taxon>Euthyneura</taxon>
        <taxon>Panpulmonata</taxon>
        <taxon>Sacoglossa</taxon>
        <taxon>Placobranchoidea</taxon>
        <taxon>Plakobranchidae</taxon>
        <taxon>Plakobranchus</taxon>
    </lineage>
</organism>
<evidence type="ECO:0000313" key="2">
    <source>
        <dbReference type="EMBL" id="GFO06460.1"/>
    </source>
</evidence>
<keyword evidence="3" id="KW-1185">Reference proteome</keyword>
<accession>A0AAV4AE67</accession>
<dbReference type="AlphaFoldDB" id="A0AAV4AE67"/>
<reference evidence="2 3" key="1">
    <citation type="journal article" date="2021" name="Elife">
        <title>Chloroplast acquisition without the gene transfer in kleptoplastic sea slugs, Plakobranchus ocellatus.</title>
        <authorList>
            <person name="Maeda T."/>
            <person name="Takahashi S."/>
            <person name="Yoshida T."/>
            <person name="Shimamura S."/>
            <person name="Takaki Y."/>
            <person name="Nagai Y."/>
            <person name="Toyoda A."/>
            <person name="Suzuki Y."/>
            <person name="Arimoto A."/>
            <person name="Ishii H."/>
            <person name="Satoh N."/>
            <person name="Nishiyama T."/>
            <person name="Hasebe M."/>
            <person name="Maruyama T."/>
            <person name="Minagawa J."/>
            <person name="Obokata J."/>
            <person name="Shigenobu S."/>
        </authorList>
    </citation>
    <scope>NUCLEOTIDE SEQUENCE [LARGE SCALE GENOMIC DNA]</scope>
</reference>